<dbReference type="AlphaFoldDB" id="A0A423U825"/>
<feature type="chain" id="PRO_5019156702" evidence="2">
    <location>
        <begin position="24"/>
        <end position="549"/>
    </location>
</feature>
<feature type="compositionally biased region" description="Basic and acidic residues" evidence="1">
    <location>
        <begin position="177"/>
        <end position="215"/>
    </location>
</feature>
<dbReference type="Proteomes" id="UP000283509">
    <property type="component" value="Unassembled WGS sequence"/>
</dbReference>
<feature type="region of interest" description="Disordered" evidence="1">
    <location>
        <begin position="315"/>
        <end position="354"/>
    </location>
</feature>
<dbReference type="EMBL" id="QCYY01000494">
    <property type="protein sequence ID" value="ROT84811.1"/>
    <property type="molecule type" value="Genomic_DNA"/>
</dbReference>
<name>A0A423U825_PENVA</name>
<organism evidence="3 4">
    <name type="scientific">Penaeus vannamei</name>
    <name type="common">Whiteleg shrimp</name>
    <name type="synonym">Litopenaeus vannamei</name>
    <dbReference type="NCBI Taxonomy" id="6689"/>
    <lineage>
        <taxon>Eukaryota</taxon>
        <taxon>Metazoa</taxon>
        <taxon>Ecdysozoa</taxon>
        <taxon>Arthropoda</taxon>
        <taxon>Crustacea</taxon>
        <taxon>Multicrustacea</taxon>
        <taxon>Malacostraca</taxon>
        <taxon>Eumalacostraca</taxon>
        <taxon>Eucarida</taxon>
        <taxon>Decapoda</taxon>
        <taxon>Dendrobranchiata</taxon>
        <taxon>Penaeoidea</taxon>
        <taxon>Penaeidae</taxon>
        <taxon>Penaeus</taxon>
    </lineage>
</organism>
<dbReference type="OrthoDB" id="6379875at2759"/>
<feature type="region of interest" description="Disordered" evidence="1">
    <location>
        <begin position="165"/>
        <end position="223"/>
    </location>
</feature>
<feature type="region of interest" description="Disordered" evidence="1">
    <location>
        <begin position="514"/>
        <end position="534"/>
    </location>
</feature>
<keyword evidence="4" id="KW-1185">Reference proteome</keyword>
<comment type="caution">
    <text evidence="3">The sequence shown here is derived from an EMBL/GenBank/DDBJ whole genome shotgun (WGS) entry which is preliminary data.</text>
</comment>
<keyword evidence="2" id="KW-0732">Signal</keyword>
<proteinExistence type="predicted"/>
<evidence type="ECO:0000256" key="2">
    <source>
        <dbReference type="SAM" id="SignalP"/>
    </source>
</evidence>
<evidence type="ECO:0000256" key="1">
    <source>
        <dbReference type="SAM" id="MobiDB-lite"/>
    </source>
</evidence>
<accession>A0A423U825</accession>
<reference evidence="3 4" key="1">
    <citation type="submission" date="2018-04" db="EMBL/GenBank/DDBJ databases">
        <authorList>
            <person name="Zhang X."/>
            <person name="Yuan J."/>
            <person name="Li F."/>
            <person name="Xiang J."/>
        </authorList>
    </citation>
    <scope>NUCLEOTIDE SEQUENCE [LARGE SCALE GENOMIC DNA]</scope>
    <source>
        <tissue evidence="3">Muscle</tissue>
    </source>
</reference>
<evidence type="ECO:0000313" key="3">
    <source>
        <dbReference type="EMBL" id="ROT84811.1"/>
    </source>
</evidence>
<gene>
    <name evidence="3" type="ORF">C7M84_021997</name>
</gene>
<feature type="signal peptide" evidence="2">
    <location>
        <begin position="1"/>
        <end position="23"/>
    </location>
</feature>
<protein>
    <submittedName>
        <fullName evidence="3">Uncharacterized protein</fullName>
    </submittedName>
</protein>
<sequence length="549" mass="59736">MTSPNVTASLCFLVCVLVSATSAIPASSSLLPLLPRIYFLRYSCSIVNFPLSLLLLPLSSLPPLRSFLCCIRYPCFLASAPSPPLPRLRCLLPSFLCHFRYPSSLQPASDLGHRRGLRYWPRRPSVRVSFSWGMSRCTDGGAEGSLGGFLLVLACVAVAAVRADSKPHAKPVPKPHPIPEAKPKPDPKPKPNAKPDPKPNPKPKVDPKAKADPDSRPQVGVLRPLTHRITVSPRPQLRGFGEVGIISPHADISNGIEEPTTQSPFREDIEKKGPFPHRLRPVPVVDGHPTGKSADAQNTGFEVPVGTGIFVNSGRPFDSAPAQPSFPDSTPTIFHRPNFPSQPGSPPVQNFPDRPINFPGSSPGSNFPDRPINFPGSTSPFFPDPSNPTNPARRRPILSSLIYDLLIPHSSRIHQPPIQFSLHPLLLLLIHPLLILPPISLHPPNPLSLPILHSPNPLFPSSPSSLIPFSPKPVNVEPIFPPPEHPELSLPFPFSASFRWNSLFPHAEPLSPAPPPGFPFPPPTTGFPLSPTPGPLFPDRLNRFSLDRV</sequence>
<reference evidence="3 4" key="2">
    <citation type="submission" date="2019-01" db="EMBL/GenBank/DDBJ databases">
        <title>The decoding of complex shrimp genome reveals the adaptation for benthos swimmer, frequently molting mechanism and breeding impact on genome.</title>
        <authorList>
            <person name="Sun Y."/>
            <person name="Gao Y."/>
            <person name="Yu Y."/>
        </authorList>
    </citation>
    <scope>NUCLEOTIDE SEQUENCE [LARGE SCALE GENOMIC DNA]</scope>
    <source>
        <tissue evidence="3">Muscle</tissue>
    </source>
</reference>
<evidence type="ECO:0000313" key="4">
    <source>
        <dbReference type="Proteomes" id="UP000283509"/>
    </source>
</evidence>